<dbReference type="PANTHER" id="PTHR15729:SF10">
    <property type="entry name" value="GTPASE-ACTIVATING PROTEIN CDGAPR"/>
    <property type="match status" value="1"/>
</dbReference>
<evidence type="ECO:0000256" key="2">
    <source>
        <dbReference type="ARBA" id="ARBA00022443"/>
    </source>
</evidence>
<dbReference type="Proteomes" id="UP001558652">
    <property type="component" value="Unassembled WGS sequence"/>
</dbReference>
<comment type="similarity">
    <text evidence="1">Belongs to the PX domain-containing GAP family.</text>
</comment>
<feature type="compositionally biased region" description="Low complexity" evidence="5">
    <location>
        <begin position="715"/>
        <end position="728"/>
    </location>
</feature>
<dbReference type="InterPro" id="IPR008936">
    <property type="entry name" value="Rho_GTPase_activation_prot"/>
</dbReference>
<evidence type="ECO:0000256" key="5">
    <source>
        <dbReference type="SAM" id="MobiDB-lite"/>
    </source>
</evidence>
<dbReference type="Gene3D" id="2.30.30.40">
    <property type="entry name" value="SH3 Domains"/>
    <property type="match status" value="1"/>
</dbReference>
<dbReference type="PRINTS" id="PR00452">
    <property type="entry name" value="SH3DOMAIN"/>
</dbReference>
<reference evidence="8 9" key="1">
    <citation type="submission" date="2024-07" db="EMBL/GenBank/DDBJ databases">
        <title>Chromosome-level genome assembly of the water stick insect Ranatra chinensis (Heteroptera: Nepidae).</title>
        <authorList>
            <person name="Liu X."/>
        </authorList>
    </citation>
    <scope>NUCLEOTIDE SEQUENCE [LARGE SCALE GENOMIC DNA]</scope>
    <source>
        <strain evidence="8">Cailab_2021Rc</strain>
        <tissue evidence="8">Muscle</tissue>
    </source>
</reference>
<comment type="caution">
    <text evidence="8">The sequence shown here is derived from an EMBL/GenBank/DDBJ whole genome shotgun (WGS) entry which is preliminary data.</text>
</comment>
<keyword evidence="9" id="KW-1185">Reference proteome</keyword>
<organism evidence="8 9">
    <name type="scientific">Ranatra chinensis</name>
    <dbReference type="NCBI Taxonomy" id="642074"/>
    <lineage>
        <taxon>Eukaryota</taxon>
        <taxon>Metazoa</taxon>
        <taxon>Ecdysozoa</taxon>
        <taxon>Arthropoda</taxon>
        <taxon>Hexapoda</taxon>
        <taxon>Insecta</taxon>
        <taxon>Pterygota</taxon>
        <taxon>Neoptera</taxon>
        <taxon>Paraneoptera</taxon>
        <taxon>Hemiptera</taxon>
        <taxon>Heteroptera</taxon>
        <taxon>Panheteroptera</taxon>
        <taxon>Nepomorpha</taxon>
        <taxon>Nepidae</taxon>
        <taxon>Ranatrinae</taxon>
        <taxon>Ranatra</taxon>
    </lineage>
</organism>
<keyword evidence="2 4" id="KW-0728">SH3 domain</keyword>
<dbReference type="SUPFAM" id="SSF50044">
    <property type="entry name" value="SH3-domain"/>
    <property type="match status" value="1"/>
</dbReference>
<feature type="region of interest" description="Disordered" evidence="5">
    <location>
        <begin position="697"/>
        <end position="737"/>
    </location>
</feature>
<keyword evidence="3" id="KW-0343">GTPase activation</keyword>
<dbReference type="GO" id="GO:0005096">
    <property type="term" value="F:GTPase activator activity"/>
    <property type="evidence" value="ECO:0007669"/>
    <property type="project" value="UniProtKB-KW"/>
</dbReference>
<dbReference type="SUPFAM" id="SSF48350">
    <property type="entry name" value="GTPase activation domain, GAP"/>
    <property type="match status" value="1"/>
</dbReference>
<dbReference type="PANTHER" id="PTHR15729">
    <property type="entry name" value="CDC42 GTPASE-ACTIVATING PROTEIN"/>
    <property type="match status" value="1"/>
</dbReference>
<gene>
    <name evidence="8" type="ORF">AAG570_006798</name>
</gene>
<dbReference type="AlphaFoldDB" id="A0ABD0YVR5"/>
<evidence type="ECO:0000313" key="9">
    <source>
        <dbReference type="Proteomes" id="UP001558652"/>
    </source>
</evidence>
<dbReference type="Gene3D" id="3.30.1520.10">
    <property type="entry name" value="Phox-like domain"/>
    <property type="match status" value="1"/>
</dbReference>
<evidence type="ECO:0000256" key="3">
    <source>
        <dbReference type="ARBA" id="ARBA00022468"/>
    </source>
</evidence>
<protein>
    <submittedName>
        <fullName evidence="8">Uncharacterized protein</fullName>
    </submittedName>
</protein>
<evidence type="ECO:0000313" key="8">
    <source>
        <dbReference type="EMBL" id="KAL1139821.1"/>
    </source>
</evidence>
<dbReference type="InterPro" id="IPR036028">
    <property type="entry name" value="SH3-like_dom_sf"/>
</dbReference>
<dbReference type="Pfam" id="PF14604">
    <property type="entry name" value="SH3_9"/>
    <property type="match status" value="1"/>
</dbReference>
<feature type="non-terminal residue" evidence="8">
    <location>
        <position position="1"/>
    </location>
</feature>
<dbReference type="Gene3D" id="1.10.555.10">
    <property type="entry name" value="Rho GTPase activation protein"/>
    <property type="match status" value="1"/>
</dbReference>
<dbReference type="InterPro" id="IPR000198">
    <property type="entry name" value="RhoGAP_dom"/>
</dbReference>
<dbReference type="InterPro" id="IPR001452">
    <property type="entry name" value="SH3_domain"/>
</dbReference>
<accession>A0ABD0YVR5</accession>
<dbReference type="SMART" id="SM00324">
    <property type="entry name" value="RhoGAP"/>
    <property type="match status" value="1"/>
</dbReference>
<dbReference type="PROSITE" id="PS50238">
    <property type="entry name" value="RHOGAP"/>
    <property type="match status" value="1"/>
</dbReference>
<dbReference type="SMART" id="SM00326">
    <property type="entry name" value="SH3"/>
    <property type="match status" value="1"/>
</dbReference>
<proteinExistence type="inferred from homology"/>
<feature type="domain" description="SH3" evidence="6">
    <location>
        <begin position="160"/>
        <end position="222"/>
    </location>
</feature>
<dbReference type="SUPFAM" id="SSF64268">
    <property type="entry name" value="PX domain"/>
    <property type="match status" value="1"/>
</dbReference>
<dbReference type="InterPro" id="IPR051576">
    <property type="entry name" value="PX-Rho_GAP"/>
</dbReference>
<dbReference type="EMBL" id="JBFDAA010000002">
    <property type="protein sequence ID" value="KAL1139821.1"/>
    <property type="molecule type" value="Genomic_DNA"/>
</dbReference>
<dbReference type="FunFam" id="1.10.555.10:FF:000002">
    <property type="entry name" value="rho GTPase-activating protein 32 isoform X1"/>
    <property type="match status" value="1"/>
</dbReference>
<evidence type="ECO:0000256" key="4">
    <source>
        <dbReference type="PROSITE-ProRule" id="PRU00192"/>
    </source>
</evidence>
<feature type="domain" description="Rho-GAP" evidence="7">
    <location>
        <begin position="274"/>
        <end position="465"/>
    </location>
</feature>
<evidence type="ECO:0000259" key="7">
    <source>
        <dbReference type="PROSITE" id="PS50238"/>
    </source>
</evidence>
<name>A0ABD0YVR5_9HEMI</name>
<sequence length="885" mass="99339">VGSVRLKPIRSVSNLQSSSSRFPKLEECAHFHYDHVELPPMLLSVASDLEVRGEFDGVTIEVTCGSEKWQLRRTYAHFCKLDEQLHQCVFDRKFSELPVLKLRPFHETQEEARTLLGAYVCRLSAIGSGCAISCGPVLTWFELDNRGRRLVSAGNGINTPAVAAAFATTTYTAHANDELSFQTGDMISVIDMPPAEESAWWRGKRGFVVGFFPSNCVAVITDKIPREIDLAGPTKPVLRKHGKLIAFFRAFILSRPSRRRLKQSGILRERVFGCDLSEHLLNTGRDIPLVLKCCAEFIEAHGIVDGIYRLSGVTSNIQRLRSTFDEDRVPVLTEDSGIRQDIHSVASLLKMYFRELPNPLCTYQLYDEFVAAVQSPLDKRLENMKRVVQKLPPPHYRTLEYLMGHLGRVCGHSVGTGMTARNVAIVWAPNLLRCKSLDQGVAALQGVGVQAVVTEFLILYAPLIFGSSTQPNLRARPKSLAVCTPTKLLPLHEAQVRGQQSPTISGMFNEWSRSESDAPKSYHTILELPRKRQTLTWRAIFTPLRSNQGKSSHRVKHKNVIKSAEYLGGSKNICDLPLGSAPAPSTHSRSVSHDSYFDTVLEQPSTSSLIDTQHEGLSISLDLSELQINFELEESEMKIFSEDETNQLFSSGTSIALGTLDTESNLEQRFSNQELRYIDSYSPDPMEAESISEDLLTPGYQPLLDPNSYENLKGNAENNTTESANSSSKKSDASPYAYEKLTESPSVLDDMQRKENELYELCADNGNTINNNIYESMESEQEMYEPIDVPHEKRKENVYENEHVKVKSGSGEEEYIYEDVQLSPSEIYEQVSYLRSSVEEVNRLVGEKRSVDECPAFGEKEKKTEAPLEVQPVSDNDKGLFFYWC</sequence>
<dbReference type="InterPro" id="IPR036871">
    <property type="entry name" value="PX_dom_sf"/>
</dbReference>
<dbReference type="Pfam" id="PF00620">
    <property type="entry name" value="RhoGAP"/>
    <property type="match status" value="1"/>
</dbReference>
<dbReference type="PROSITE" id="PS50002">
    <property type="entry name" value="SH3"/>
    <property type="match status" value="1"/>
</dbReference>
<evidence type="ECO:0000256" key="1">
    <source>
        <dbReference type="ARBA" id="ARBA00008795"/>
    </source>
</evidence>
<evidence type="ECO:0000259" key="6">
    <source>
        <dbReference type="PROSITE" id="PS50002"/>
    </source>
</evidence>